<keyword evidence="1" id="KW-0805">Transcription regulation</keyword>
<evidence type="ECO:0000256" key="3">
    <source>
        <dbReference type="ARBA" id="ARBA00023242"/>
    </source>
</evidence>
<dbReference type="InterPro" id="IPR006447">
    <property type="entry name" value="Myb_dom_plants"/>
</dbReference>
<proteinExistence type="predicted"/>
<dbReference type="PANTHER" id="PTHR12802:SF155">
    <property type="entry name" value="DEUBIQUITINASE MYSM1"/>
    <property type="match status" value="1"/>
</dbReference>
<dbReference type="OrthoDB" id="72460at2759"/>
<sequence>MTLEMTTCDVYEPSGGKGTWTADEHDRFLTAMQLYPNGPWKSIAQVIKTRSVRQTQTHAQKYREKLARHQRGLRVQHAFRPETEPAPTCLDSPQPLPDLPDCLDFFLDVLDVSWSTAEVLEL</sequence>
<keyword evidence="7" id="KW-1185">Reference proteome</keyword>
<dbReference type="InterPro" id="IPR009057">
    <property type="entry name" value="Homeodomain-like_sf"/>
</dbReference>
<dbReference type="PROSITE" id="PS50090">
    <property type="entry name" value="MYB_LIKE"/>
    <property type="match status" value="1"/>
</dbReference>
<dbReference type="InterPro" id="IPR017930">
    <property type="entry name" value="Myb_dom"/>
</dbReference>
<dbReference type="AlphaFoldDB" id="T0PTN1"/>
<dbReference type="RefSeq" id="XP_008620993.1">
    <property type="nucleotide sequence ID" value="XM_008622771.1"/>
</dbReference>
<dbReference type="Proteomes" id="UP000030762">
    <property type="component" value="Unassembled WGS sequence"/>
</dbReference>
<dbReference type="CDD" id="cd00167">
    <property type="entry name" value="SANT"/>
    <property type="match status" value="1"/>
</dbReference>
<evidence type="ECO:0000259" key="5">
    <source>
        <dbReference type="PROSITE" id="PS51294"/>
    </source>
</evidence>
<name>T0PTN1_SAPDV</name>
<dbReference type="PANTHER" id="PTHR12802">
    <property type="entry name" value="SWI/SNF COMPLEX-RELATED"/>
    <property type="match status" value="1"/>
</dbReference>
<reference evidence="6 7" key="1">
    <citation type="submission" date="2012-04" db="EMBL/GenBank/DDBJ databases">
        <title>The Genome Sequence of Saprolegnia declina VS20.</title>
        <authorList>
            <consortium name="The Broad Institute Genome Sequencing Platform"/>
            <person name="Russ C."/>
            <person name="Nusbaum C."/>
            <person name="Tyler B."/>
            <person name="van West P."/>
            <person name="Dieguez-Uribeondo J."/>
            <person name="de Bruijn I."/>
            <person name="Tripathy S."/>
            <person name="Jiang R."/>
            <person name="Young S.K."/>
            <person name="Zeng Q."/>
            <person name="Gargeya S."/>
            <person name="Fitzgerald M."/>
            <person name="Haas B."/>
            <person name="Abouelleil A."/>
            <person name="Alvarado L."/>
            <person name="Arachchi H.M."/>
            <person name="Berlin A."/>
            <person name="Chapman S.B."/>
            <person name="Goldberg J."/>
            <person name="Griggs A."/>
            <person name="Gujja S."/>
            <person name="Hansen M."/>
            <person name="Howarth C."/>
            <person name="Imamovic A."/>
            <person name="Larimer J."/>
            <person name="McCowen C."/>
            <person name="Montmayeur A."/>
            <person name="Murphy C."/>
            <person name="Neiman D."/>
            <person name="Pearson M."/>
            <person name="Priest M."/>
            <person name="Roberts A."/>
            <person name="Saif S."/>
            <person name="Shea T."/>
            <person name="Sisk P."/>
            <person name="Sykes S."/>
            <person name="Wortman J."/>
            <person name="Nusbaum C."/>
            <person name="Birren B."/>
        </authorList>
    </citation>
    <scope>NUCLEOTIDE SEQUENCE [LARGE SCALE GENOMIC DNA]</scope>
    <source>
        <strain evidence="6 7">VS20</strain>
    </source>
</reference>
<dbReference type="InterPro" id="IPR001005">
    <property type="entry name" value="SANT/Myb"/>
</dbReference>
<accession>T0PTN1</accession>
<dbReference type="Pfam" id="PF00249">
    <property type="entry name" value="Myb_DNA-binding"/>
    <property type="match status" value="1"/>
</dbReference>
<protein>
    <submittedName>
        <fullName evidence="6">Uncharacterized protein</fullName>
    </submittedName>
</protein>
<dbReference type="PROSITE" id="PS51294">
    <property type="entry name" value="HTH_MYB"/>
    <property type="match status" value="1"/>
</dbReference>
<dbReference type="OMA" id="QHAFRPE"/>
<evidence type="ECO:0000259" key="4">
    <source>
        <dbReference type="PROSITE" id="PS50090"/>
    </source>
</evidence>
<feature type="domain" description="HTH myb-type" evidence="5">
    <location>
        <begin position="12"/>
        <end position="67"/>
    </location>
</feature>
<dbReference type="eggNOG" id="ENOG502SEEY">
    <property type="taxonomic scope" value="Eukaryota"/>
</dbReference>
<dbReference type="GeneID" id="19957283"/>
<dbReference type="VEuPathDB" id="FungiDB:SDRG_16556"/>
<keyword evidence="3" id="KW-0539">Nucleus</keyword>
<feature type="domain" description="Myb-like" evidence="4">
    <location>
        <begin position="12"/>
        <end position="63"/>
    </location>
</feature>
<gene>
    <name evidence="6" type="ORF">SDRG_16556</name>
</gene>
<evidence type="ECO:0000313" key="6">
    <source>
        <dbReference type="EMBL" id="EQC25586.1"/>
    </source>
</evidence>
<dbReference type="Gene3D" id="1.10.10.60">
    <property type="entry name" value="Homeodomain-like"/>
    <property type="match status" value="1"/>
</dbReference>
<organism evidence="6 7">
    <name type="scientific">Saprolegnia diclina (strain VS20)</name>
    <dbReference type="NCBI Taxonomy" id="1156394"/>
    <lineage>
        <taxon>Eukaryota</taxon>
        <taxon>Sar</taxon>
        <taxon>Stramenopiles</taxon>
        <taxon>Oomycota</taxon>
        <taxon>Saprolegniomycetes</taxon>
        <taxon>Saprolegniales</taxon>
        <taxon>Saprolegniaceae</taxon>
        <taxon>Saprolegnia</taxon>
    </lineage>
</organism>
<dbReference type="InParanoid" id="T0PTN1"/>
<dbReference type="SUPFAM" id="SSF46689">
    <property type="entry name" value="Homeodomain-like"/>
    <property type="match status" value="1"/>
</dbReference>
<keyword evidence="2" id="KW-0804">Transcription</keyword>
<dbReference type="EMBL" id="JH767266">
    <property type="protein sequence ID" value="EQC25586.1"/>
    <property type="molecule type" value="Genomic_DNA"/>
</dbReference>
<dbReference type="STRING" id="1156394.T0PTN1"/>
<evidence type="ECO:0000313" key="7">
    <source>
        <dbReference type="Proteomes" id="UP000030762"/>
    </source>
</evidence>
<evidence type="ECO:0000256" key="2">
    <source>
        <dbReference type="ARBA" id="ARBA00023163"/>
    </source>
</evidence>
<dbReference type="NCBIfam" id="TIGR01557">
    <property type="entry name" value="myb_SHAQKYF"/>
    <property type="match status" value="1"/>
</dbReference>
<evidence type="ECO:0000256" key="1">
    <source>
        <dbReference type="ARBA" id="ARBA00023015"/>
    </source>
</evidence>
<dbReference type="SMART" id="SM00717">
    <property type="entry name" value="SANT"/>
    <property type="match status" value="1"/>
</dbReference>
<dbReference type="GO" id="GO:0003677">
    <property type="term" value="F:DNA binding"/>
    <property type="evidence" value="ECO:0007669"/>
    <property type="project" value="InterPro"/>
</dbReference>